<protein>
    <recommendedName>
        <fullName evidence="3">NERD domain-containing protein</fullName>
    </recommendedName>
</protein>
<evidence type="ECO:0000259" key="3">
    <source>
        <dbReference type="PROSITE" id="PS50965"/>
    </source>
</evidence>
<dbReference type="EMBL" id="BAABBV010000002">
    <property type="protein sequence ID" value="GAA4166284.1"/>
    <property type="molecule type" value="Genomic_DNA"/>
</dbReference>
<keyword evidence="2" id="KW-0472">Membrane</keyword>
<dbReference type="Proteomes" id="UP001415169">
    <property type="component" value="Unassembled WGS sequence"/>
</dbReference>
<keyword evidence="2" id="KW-0812">Transmembrane</keyword>
<feature type="domain" description="NERD" evidence="3">
    <location>
        <begin position="114"/>
        <end position="225"/>
    </location>
</feature>
<feature type="transmembrane region" description="Helical" evidence="2">
    <location>
        <begin position="400"/>
        <end position="420"/>
    </location>
</feature>
<keyword evidence="5" id="KW-1185">Reference proteome</keyword>
<keyword evidence="2" id="KW-1133">Transmembrane helix</keyword>
<feature type="compositionally biased region" description="Low complexity" evidence="1">
    <location>
        <begin position="306"/>
        <end position="321"/>
    </location>
</feature>
<evidence type="ECO:0000256" key="1">
    <source>
        <dbReference type="SAM" id="MobiDB-lite"/>
    </source>
</evidence>
<feature type="region of interest" description="Disordered" evidence="1">
    <location>
        <begin position="1"/>
        <end position="22"/>
    </location>
</feature>
<gene>
    <name evidence="4" type="ORF">GCM10022286_30720</name>
</gene>
<organism evidence="4 5">
    <name type="scientific">Gryllotalpicola daejeonensis</name>
    <dbReference type="NCBI Taxonomy" id="993087"/>
    <lineage>
        <taxon>Bacteria</taxon>
        <taxon>Bacillati</taxon>
        <taxon>Actinomycetota</taxon>
        <taxon>Actinomycetes</taxon>
        <taxon>Micrococcales</taxon>
        <taxon>Microbacteriaceae</taxon>
        <taxon>Gryllotalpicola</taxon>
    </lineage>
</organism>
<dbReference type="InterPro" id="IPR011528">
    <property type="entry name" value="NERD"/>
</dbReference>
<accession>A0ABP7ZNS9</accession>
<evidence type="ECO:0000256" key="2">
    <source>
        <dbReference type="SAM" id="Phobius"/>
    </source>
</evidence>
<reference evidence="4" key="1">
    <citation type="journal article" date="2014" name="Int. J. Syst. Evol. Microbiol.">
        <title>Complete genome of a new Firmicutes species belonging to the dominant human colonic microbiota ('Ruminococcus bicirculans') reveals two chromosomes and a selective capacity to utilize plant glucans.</title>
        <authorList>
            <consortium name="NISC Comparative Sequencing Program"/>
            <person name="Wegmann U."/>
            <person name="Louis P."/>
            <person name="Goesmann A."/>
            <person name="Henrissat B."/>
            <person name="Duncan S.H."/>
            <person name="Flint H.J."/>
        </authorList>
    </citation>
    <scope>NUCLEOTIDE SEQUENCE</scope>
    <source>
        <strain evidence="4">JCM 17590</strain>
    </source>
</reference>
<name>A0ABP7ZNS9_9MICO</name>
<reference evidence="4" key="2">
    <citation type="submission" date="2023-12" db="EMBL/GenBank/DDBJ databases">
        <authorList>
            <person name="Sun Q."/>
            <person name="Inoue M."/>
        </authorList>
    </citation>
    <scope>NUCLEOTIDE SEQUENCE</scope>
    <source>
        <strain evidence="4">JCM 17590</strain>
    </source>
</reference>
<feature type="compositionally biased region" description="Basic residues" evidence="1">
    <location>
        <begin position="322"/>
        <end position="333"/>
    </location>
</feature>
<evidence type="ECO:0000313" key="4">
    <source>
        <dbReference type="EMBL" id="GAA4166284.1"/>
    </source>
</evidence>
<feature type="region of interest" description="Disordered" evidence="1">
    <location>
        <begin position="295"/>
        <end position="344"/>
    </location>
</feature>
<comment type="caution">
    <text evidence="4">The sequence shown here is derived from an EMBL/GenBank/DDBJ whole genome shotgun (WGS) entry which is preliminary data.</text>
</comment>
<evidence type="ECO:0000313" key="5">
    <source>
        <dbReference type="Proteomes" id="UP001415169"/>
    </source>
</evidence>
<dbReference type="Pfam" id="PF08378">
    <property type="entry name" value="NERD"/>
    <property type="match status" value="1"/>
</dbReference>
<proteinExistence type="predicted"/>
<dbReference type="PROSITE" id="PS50965">
    <property type="entry name" value="NERD"/>
    <property type="match status" value="1"/>
</dbReference>
<sequence length="423" mass="44863">MKALGGSNPPSSAKELHDATLSIPPRPSCSPLLWGTLRAGAFISVIHVGDETAGEHTDAQRVDFAGISALSSRAPGYAVALKCLEVQADAERLDPTLSTGDQVRLHPDAWSWYQGALGEIHVGKWLATLGPGWFVRHSVPIGSGTKDVDHLVIGPGGVFAINTKHHAGASVWVGDYVLRVNGGNTSHLKAGRGDAADVSRRLSAVVGFPVPVTPVIAVVNASSISDRRPGHNRPVQVVDASRIVAWIRSQPAHLSPAKIELVKLAAEEPGTWHVDPHAADTFRVMQRFERLVDRVSTASAERARPRTAGAAGRAARLPRPTRASRPHLSRPRRPASTSRSARKGATAEKNVAQIWLLGALFFGAVIYGTHAADRCSAASAATHTGVECAVVEALIPLYPVGWWIAGGTLLLALIATVVYARRP</sequence>